<organism evidence="1 2">
    <name type="scientific">Anopheles atroparvus</name>
    <name type="common">European mosquito</name>
    <dbReference type="NCBI Taxonomy" id="41427"/>
    <lineage>
        <taxon>Eukaryota</taxon>
        <taxon>Metazoa</taxon>
        <taxon>Ecdysozoa</taxon>
        <taxon>Arthropoda</taxon>
        <taxon>Hexapoda</taxon>
        <taxon>Insecta</taxon>
        <taxon>Pterygota</taxon>
        <taxon>Neoptera</taxon>
        <taxon>Endopterygota</taxon>
        <taxon>Diptera</taxon>
        <taxon>Nematocera</taxon>
        <taxon>Culicoidea</taxon>
        <taxon>Culicidae</taxon>
        <taxon>Anophelinae</taxon>
        <taxon>Anopheles</taxon>
    </lineage>
</organism>
<proteinExistence type="predicted"/>
<dbReference type="EnsemblMetazoa" id="ENSAATROPT008346">
    <property type="protein sequence ID" value="ENSAATROPP007506"/>
    <property type="gene ID" value="ENSAATROPG006796"/>
</dbReference>
<accession>A0AAG5D8N0</accession>
<reference evidence="1" key="1">
    <citation type="submission" date="2024-04" db="UniProtKB">
        <authorList>
            <consortium name="EnsemblMetazoa"/>
        </authorList>
    </citation>
    <scope>IDENTIFICATION</scope>
    <source>
        <strain evidence="1">EBRO</strain>
    </source>
</reference>
<sequence length="359" mass="39689">MLHGTRVVRDRGALRRANPCSLVLVVLDEIVHHREVLVGEPLRHQRTVDLVGQGSERNRRVGAGGHGRRNAEILCDEPGRETARVSVGGRSSRDDAGDGVVHLRGPAAAGRSVDNVGEHLRIKSEADGQIHALGQTAHRDAQHHVIAHLGRLAHAVPAAVRNLLSHALQQLLHRLVLLGRTPDHERKRGILRPGDTTGHGSIDERRSGSFHLFLDLRSEEETERTLSHPLFFFTRGIMTPTALATFGSIVLESMKIVWFLMPPPSMIVSYVLATISLFGSIVTTKSDALANSATLSYGTAPFACRESLASFEMSNTCNLCPCVEQKRKAFLFCNSFFKYQTWEHDSLKQFNLSKYQNNP</sequence>
<name>A0AAG5D8N0_ANOAO</name>
<dbReference type="AlphaFoldDB" id="A0AAG5D8N0"/>
<evidence type="ECO:0000313" key="1">
    <source>
        <dbReference type="EnsemblMetazoa" id="ENSAATROPP007506"/>
    </source>
</evidence>
<keyword evidence="2" id="KW-1185">Reference proteome</keyword>
<protein>
    <submittedName>
        <fullName evidence="1">Uncharacterized protein</fullName>
    </submittedName>
</protein>
<dbReference type="Proteomes" id="UP000075880">
    <property type="component" value="Unassembled WGS sequence"/>
</dbReference>
<evidence type="ECO:0000313" key="2">
    <source>
        <dbReference type="Proteomes" id="UP000075880"/>
    </source>
</evidence>